<sequence>MQDLQTFNFEDLPVRTLTVDEEPYFVGKDVADILGYSNSRKALLDHVDEEDKLTSRIVTAGQNRNQTIINESGLYSLIFSSKLESAKRFKRWVTSEVLPAIRKHGLYATDNVIEQTIQNPDYIIHVLTEFKKEREGRLVAEQQVHELKPKATYYDLVLQNKSLLSVSKIAKDYGMSARSLNKLLHSLGVQYKQGDIWLLYAKYQDKGYTHTSTYALDEEHSKVTTKWTQKGRLFIYDLLKEHDILPVIEQEA</sequence>
<dbReference type="InterPro" id="IPR005039">
    <property type="entry name" value="Ant_C"/>
</dbReference>
<evidence type="ECO:0000313" key="2">
    <source>
        <dbReference type="EMBL" id="WLJ25417.1"/>
    </source>
</evidence>
<dbReference type="GO" id="GO:0003677">
    <property type="term" value="F:DNA binding"/>
    <property type="evidence" value="ECO:0007669"/>
    <property type="project" value="InterPro"/>
</dbReference>
<dbReference type="Pfam" id="PF03374">
    <property type="entry name" value="ANT"/>
    <property type="match status" value="1"/>
</dbReference>
<dbReference type="Pfam" id="PF02498">
    <property type="entry name" value="Bro-N"/>
    <property type="match status" value="1"/>
</dbReference>
<feature type="domain" description="Bro-N" evidence="1">
    <location>
        <begin position="1"/>
        <end position="105"/>
    </location>
</feature>
<reference evidence="2" key="1">
    <citation type="submission" date="2023-04" db="EMBL/GenBank/DDBJ databases">
        <title>The human skin virome in hidradenitis suppurativa patients.</title>
        <authorList>
            <person name="Jansen D."/>
        </authorList>
    </citation>
    <scope>NUCLEOTIDE SEQUENCE</scope>
    <source>
        <strain evidence="2">VC3_JansenPhageB</strain>
    </source>
</reference>
<dbReference type="PROSITE" id="PS51750">
    <property type="entry name" value="BRO_N"/>
    <property type="match status" value="1"/>
</dbReference>
<proteinExistence type="predicted"/>
<dbReference type="PANTHER" id="PTHR36180:SF2">
    <property type="entry name" value="BRO FAMILY PROTEIN"/>
    <property type="match status" value="1"/>
</dbReference>
<dbReference type="EMBL" id="OQ890310">
    <property type="protein sequence ID" value="WLJ25417.1"/>
    <property type="molecule type" value="Genomic_DNA"/>
</dbReference>
<dbReference type="PANTHER" id="PTHR36180">
    <property type="entry name" value="DNA-BINDING PROTEIN-RELATED-RELATED"/>
    <property type="match status" value="1"/>
</dbReference>
<dbReference type="SMART" id="SM01040">
    <property type="entry name" value="Bro-N"/>
    <property type="match status" value="1"/>
</dbReference>
<evidence type="ECO:0000259" key="1">
    <source>
        <dbReference type="PROSITE" id="PS51750"/>
    </source>
</evidence>
<dbReference type="InterPro" id="IPR003497">
    <property type="entry name" value="BRO_N_domain"/>
</dbReference>
<organism evidence="2">
    <name type="scientific">Staphylococcus phage HS05</name>
    <dbReference type="NCBI Taxonomy" id="3056399"/>
    <lineage>
        <taxon>Viruses</taxon>
    </lineage>
</organism>
<protein>
    <submittedName>
        <fullName evidence="2">Repressor domain protein</fullName>
    </submittedName>
</protein>
<accession>A0AA50ACR3</accession>
<name>A0AA50ACR3_9VIRU</name>